<gene>
    <name evidence="2" type="ORF">HC175_15180</name>
</gene>
<protein>
    <submittedName>
        <fullName evidence="2">Cycloisomaltooligosaccharide glucanotransferase</fullName>
    </submittedName>
</protein>
<keyword evidence="1" id="KW-0732">Signal</keyword>
<comment type="caution">
    <text evidence="2">The sequence shown here is derived from an EMBL/GenBank/DDBJ whole genome shotgun (WGS) entry which is preliminary data.</text>
</comment>
<reference evidence="2 3" key="1">
    <citation type="submission" date="2020-03" db="EMBL/GenBank/DDBJ databases">
        <title>Salinimicrobium sp. nov, isolated from SCS.</title>
        <authorList>
            <person name="Cao W.R."/>
        </authorList>
    </citation>
    <scope>NUCLEOTIDE SEQUENCE [LARGE SCALE GENOMIC DNA]</scope>
    <source>
        <strain evidence="3">J15B91</strain>
    </source>
</reference>
<dbReference type="Pfam" id="PF13199">
    <property type="entry name" value="Glyco_hydro_66"/>
    <property type="match status" value="1"/>
</dbReference>
<evidence type="ECO:0000313" key="3">
    <source>
        <dbReference type="Proteomes" id="UP000703674"/>
    </source>
</evidence>
<sequence length="300" mass="34585">QWLMFEDRNHRDINRHILSGFGDIQLADPSNNQWQEHIFGETATVYENLDFDGWHLDQLGDRGTLYNYEGYRIDLGDAYKDFLISLENRFPGKKLVLNAVDQYEQQEILEAPVDFAYSEIWSRYQYQDLARVILENYEYSNGELNTVLAAYMNYNSQSGSFNTPSVLMTDAVIFAFGGAHLELGEHMLSSEYFPNDKLDMSVDLRNSVREYYDFHTAYQNLLRDGGNFNFPAVQSQDADVKLNSWPPVVGQAAVVGKQLENQQVLHILNYDGASTLQWRDDSKIQRQPLVKDNFSITVEA</sequence>
<accession>A0ABX1D4Y3</accession>
<evidence type="ECO:0000256" key="1">
    <source>
        <dbReference type="ARBA" id="ARBA00022729"/>
    </source>
</evidence>
<dbReference type="EMBL" id="JAAVJR010000039">
    <property type="protein sequence ID" value="NJW54253.1"/>
    <property type="molecule type" value="Genomic_DNA"/>
</dbReference>
<feature type="non-terminal residue" evidence="2">
    <location>
        <position position="1"/>
    </location>
</feature>
<organism evidence="2 3">
    <name type="scientific">Salinimicrobium oceani</name>
    <dbReference type="NCBI Taxonomy" id="2722702"/>
    <lineage>
        <taxon>Bacteria</taxon>
        <taxon>Pseudomonadati</taxon>
        <taxon>Bacteroidota</taxon>
        <taxon>Flavobacteriia</taxon>
        <taxon>Flavobacteriales</taxon>
        <taxon>Flavobacteriaceae</taxon>
        <taxon>Salinimicrobium</taxon>
    </lineage>
</organism>
<name>A0ABX1D4Y3_9FLAO</name>
<proteinExistence type="predicted"/>
<keyword evidence="3" id="KW-1185">Reference proteome</keyword>
<dbReference type="Gene3D" id="3.20.20.80">
    <property type="entry name" value="Glycosidases"/>
    <property type="match status" value="1"/>
</dbReference>
<dbReference type="InterPro" id="IPR025092">
    <property type="entry name" value="Glyco_hydro_66"/>
</dbReference>
<dbReference type="Proteomes" id="UP000703674">
    <property type="component" value="Unassembled WGS sequence"/>
</dbReference>
<evidence type="ECO:0000313" key="2">
    <source>
        <dbReference type="EMBL" id="NJW54253.1"/>
    </source>
</evidence>